<protein>
    <submittedName>
        <fullName evidence="10">UDP-galactose translocator</fullName>
    </submittedName>
</protein>
<feature type="transmembrane region" description="Helical" evidence="8">
    <location>
        <begin position="71"/>
        <end position="88"/>
    </location>
</feature>
<feature type="transmembrane region" description="Helical" evidence="8">
    <location>
        <begin position="261"/>
        <end position="278"/>
    </location>
</feature>
<dbReference type="Proteomes" id="UP000197619">
    <property type="component" value="Unassembled WGS sequence"/>
</dbReference>
<name>A0A218U883_9PASE</name>
<comment type="similarity">
    <text evidence="2">Belongs to the nucleotide-sugar transporter family. SLC35A subfamily.</text>
</comment>
<feature type="region of interest" description="Disordered" evidence="7">
    <location>
        <begin position="288"/>
        <end position="314"/>
    </location>
</feature>
<feature type="transmembrane region" description="Helical" evidence="8">
    <location>
        <begin position="138"/>
        <end position="159"/>
    </location>
</feature>
<feature type="region of interest" description="Disordered" evidence="7">
    <location>
        <begin position="456"/>
        <end position="484"/>
    </location>
</feature>
<evidence type="ECO:0000256" key="2">
    <source>
        <dbReference type="ARBA" id="ARBA00009976"/>
    </source>
</evidence>
<feature type="signal peptide" evidence="9">
    <location>
        <begin position="1"/>
        <end position="24"/>
    </location>
</feature>
<keyword evidence="9" id="KW-0732">Signal</keyword>
<feature type="transmembrane region" description="Helical" evidence="8">
    <location>
        <begin position="180"/>
        <end position="204"/>
    </location>
</feature>
<gene>
    <name evidence="10" type="primary">SLC35A2</name>
    <name evidence="10" type="ORF">RLOC_00011151</name>
</gene>
<keyword evidence="3" id="KW-0762">Sugar transport</keyword>
<dbReference type="NCBIfam" id="TIGR00803">
    <property type="entry name" value="nst"/>
    <property type="match status" value="2"/>
</dbReference>
<accession>A0A218U883</accession>
<keyword evidence="11" id="KW-1185">Reference proteome</keyword>
<keyword evidence="3" id="KW-0813">Transport</keyword>
<feature type="transmembrane region" description="Helical" evidence="8">
    <location>
        <begin position="374"/>
        <end position="398"/>
    </location>
</feature>
<dbReference type="GO" id="GO:0000139">
    <property type="term" value="C:Golgi membrane"/>
    <property type="evidence" value="ECO:0007669"/>
    <property type="project" value="UniProtKB-SubCell"/>
</dbReference>
<feature type="transmembrane region" description="Helical" evidence="8">
    <location>
        <begin position="431"/>
        <end position="448"/>
    </location>
</feature>
<comment type="subcellular location">
    <subcellularLocation>
        <location evidence="1">Golgi apparatus membrane</location>
        <topology evidence="1">Multi-pass membrane protein</topology>
    </subcellularLocation>
</comment>
<organism evidence="10 11">
    <name type="scientific">Lonchura striata</name>
    <name type="common">white-rumped munia</name>
    <dbReference type="NCBI Taxonomy" id="40157"/>
    <lineage>
        <taxon>Eukaryota</taxon>
        <taxon>Metazoa</taxon>
        <taxon>Chordata</taxon>
        <taxon>Craniata</taxon>
        <taxon>Vertebrata</taxon>
        <taxon>Euteleostomi</taxon>
        <taxon>Archelosauria</taxon>
        <taxon>Archosauria</taxon>
        <taxon>Dinosauria</taxon>
        <taxon>Saurischia</taxon>
        <taxon>Theropoda</taxon>
        <taxon>Coelurosauria</taxon>
        <taxon>Aves</taxon>
        <taxon>Neognathae</taxon>
        <taxon>Neoaves</taxon>
        <taxon>Telluraves</taxon>
        <taxon>Australaves</taxon>
        <taxon>Passeriformes</taxon>
        <taxon>Passeroidea</taxon>
        <taxon>Estrildidae</taxon>
        <taxon>Estrildinae</taxon>
        <taxon>Lonchura</taxon>
    </lineage>
</organism>
<evidence type="ECO:0000256" key="9">
    <source>
        <dbReference type="SAM" id="SignalP"/>
    </source>
</evidence>
<evidence type="ECO:0000256" key="8">
    <source>
        <dbReference type="SAM" id="Phobius"/>
    </source>
</evidence>
<feature type="compositionally biased region" description="Low complexity" evidence="7">
    <location>
        <begin position="288"/>
        <end position="304"/>
    </location>
</feature>
<feature type="transmembrane region" description="Helical" evidence="8">
    <location>
        <begin position="405"/>
        <end position="425"/>
    </location>
</feature>
<keyword evidence="5 8" id="KW-1133">Transmembrane helix</keyword>
<dbReference type="GO" id="GO:0015165">
    <property type="term" value="F:pyrimidine nucleotide-sugar transmembrane transporter activity"/>
    <property type="evidence" value="ECO:0007669"/>
    <property type="project" value="InterPro"/>
</dbReference>
<feature type="transmembrane region" description="Helical" evidence="8">
    <location>
        <begin position="341"/>
        <end position="362"/>
    </location>
</feature>
<dbReference type="AlphaFoldDB" id="A0A218U883"/>
<dbReference type="Gene3D" id="1.10.3730.20">
    <property type="match status" value="1"/>
</dbReference>
<evidence type="ECO:0000256" key="6">
    <source>
        <dbReference type="ARBA" id="ARBA00023136"/>
    </source>
</evidence>
<evidence type="ECO:0000313" key="10">
    <source>
        <dbReference type="EMBL" id="OWK49602.1"/>
    </source>
</evidence>
<dbReference type="SUPFAM" id="SSF103481">
    <property type="entry name" value="Multidrug resistance efflux transporter EmrE"/>
    <property type="match status" value="1"/>
</dbReference>
<reference evidence="10 11" key="1">
    <citation type="submission" date="2017-05" db="EMBL/GenBank/DDBJ databases">
        <title>Genome of assembly of the Bengalese finch, Lonchura striata domestica.</title>
        <authorList>
            <person name="Colquitt B.M."/>
            <person name="Brainard M.S."/>
        </authorList>
    </citation>
    <scope>NUCLEOTIDE SEQUENCE [LARGE SCALE GENOMIC DNA]</scope>
    <source>
        <strain evidence="10">White83orange57</strain>
    </source>
</reference>
<feature type="compositionally biased region" description="Gly residues" evidence="7">
    <location>
        <begin position="475"/>
        <end position="484"/>
    </location>
</feature>
<feature type="transmembrane region" description="Helical" evidence="8">
    <location>
        <begin position="238"/>
        <end position="255"/>
    </location>
</feature>
<dbReference type="EMBL" id="MUZQ01000813">
    <property type="protein sequence ID" value="OWK49602.1"/>
    <property type="molecule type" value="Genomic_DNA"/>
</dbReference>
<dbReference type="PANTHER" id="PTHR10231">
    <property type="entry name" value="NUCLEOTIDE-SUGAR TRANSMEMBRANE TRANSPORTER"/>
    <property type="match status" value="1"/>
</dbReference>
<dbReference type="InterPro" id="IPR037185">
    <property type="entry name" value="EmrE-like"/>
</dbReference>
<comment type="caution">
    <text evidence="10">The sequence shown here is derived from an EMBL/GenBank/DDBJ whole genome shotgun (WGS) entry which is preliminary data.</text>
</comment>
<evidence type="ECO:0000256" key="4">
    <source>
        <dbReference type="ARBA" id="ARBA00022692"/>
    </source>
</evidence>
<sequence>MAEAMKGSACLLLLLIQHRGSVRQTAVTLHEAVVGQFGDTLRLAVPSLIYTLQNNLQYVAISNLPAATFQVTYQLKILTTALFSVLLLGTALSRLQWLSLALLFAGVALVQAEQARAVPPAGAAAPSPGPEAAPVQSYAVGLAAVAASCLSSGFAGVYFERLLKRSGGSIWLRNVQLGAVGTAVGLGAMLAAEGPAVAALGFFYGYNGAVWAVVVNQAAGGLLVAVVVRYADNILKGFATALSILASTAASAHLFGFRPRAPFLAGTAMVLAAVVLYGRPRGARPGAQPGALPGALPGARPGARGQDGGKSSEVNEGLTRLTGFAGVYFERLLKRSGGSIWLRNVQLGAVGTAVGLGAMLAAEGPAVAALGFFYGYNGAVWAVVVNQAAGGLLVAVVVRYADNILKGFATALSILASTAASAHLFGFRPRAPFLAGTAMVLAAVVLYGRPRGARPGAQPGALPGALPGARPGARGQDGGKSVGP</sequence>
<keyword evidence="4 8" id="KW-0812">Transmembrane</keyword>
<evidence type="ECO:0000256" key="7">
    <source>
        <dbReference type="SAM" id="MobiDB-lite"/>
    </source>
</evidence>
<dbReference type="InterPro" id="IPR007271">
    <property type="entry name" value="Nuc_sug_transpt"/>
</dbReference>
<evidence type="ECO:0000313" key="11">
    <source>
        <dbReference type="Proteomes" id="UP000197619"/>
    </source>
</evidence>
<proteinExistence type="inferred from homology"/>
<keyword evidence="6 8" id="KW-0472">Membrane</keyword>
<dbReference type="Pfam" id="PF04142">
    <property type="entry name" value="Nuc_sug_transp"/>
    <property type="match status" value="2"/>
</dbReference>
<evidence type="ECO:0000256" key="1">
    <source>
        <dbReference type="ARBA" id="ARBA00004653"/>
    </source>
</evidence>
<evidence type="ECO:0000256" key="3">
    <source>
        <dbReference type="ARBA" id="ARBA00022597"/>
    </source>
</evidence>
<feature type="transmembrane region" description="Helical" evidence="8">
    <location>
        <begin position="210"/>
        <end position="231"/>
    </location>
</feature>
<evidence type="ECO:0000256" key="5">
    <source>
        <dbReference type="ARBA" id="ARBA00022989"/>
    </source>
</evidence>
<feature type="chain" id="PRO_5012623298" evidence="9">
    <location>
        <begin position="25"/>
        <end position="484"/>
    </location>
</feature>
<feature type="compositionally biased region" description="Low complexity" evidence="7">
    <location>
        <begin position="456"/>
        <end position="474"/>
    </location>
</feature>